<feature type="coiled-coil region" evidence="1">
    <location>
        <begin position="84"/>
        <end position="116"/>
    </location>
</feature>
<dbReference type="EMBL" id="MF001304">
    <property type="protein sequence ID" value="AST09273.1"/>
    <property type="molecule type" value="Genomic_DNA"/>
</dbReference>
<keyword evidence="1" id="KW-0175">Coiled coil</keyword>
<reference evidence="2" key="1">
    <citation type="journal article" date="2017" name="Virus Genes">
        <title>Two novel poxviruses with unusual genome rearrangements: NY_014 and Murmansk.</title>
        <authorList>
            <person name="Smithson C."/>
            <person name="Meyer H."/>
            <person name="Gigante C.M."/>
            <person name="Gao J."/>
            <person name="Zhao H."/>
            <person name="Batra D."/>
            <person name="Damon I."/>
            <person name="Upton C."/>
            <person name="Li Y."/>
        </authorList>
    </citation>
    <scope>NUCLEOTIDE SEQUENCE [LARGE SCALE GENOMIC DNA]</scope>
    <source>
        <strain evidence="2">LEIV-11411</strain>
    </source>
</reference>
<name>A0A223FMQ3_9POXV</name>
<proteinExistence type="predicted"/>
<dbReference type="Proteomes" id="UP000217350">
    <property type="component" value="Segment"/>
</dbReference>
<dbReference type="OrthoDB" id="6569at10239"/>
<dbReference type="Pfam" id="PF04599">
    <property type="entry name" value="Pox_G5"/>
    <property type="match status" value="1"/>
</dbReference>
<accession>A0A223FMQ3</accession>
<keyword evidence="3" id="KW-1185">Reference proteome</keyword>
<protein>
    <submittedName>
        <fullName evidence="2">FEN1-like nuclease</fullName>
    </submittedName>
</protein>
<dbReference type="InterPro" id="IPR007678">
    <property type="entry name" value="Poxvirus_G5"/>
</dbReference>
<sequence length="441" mass="51419">MGIKNLKKLLTKNKSLVLVEDGINRKYDGVFVDTMSIYVAVANCYTNMEDLTNVFRKHIQKWIKIGNTVTLFIDKGTINIKEPIRDKRRENSKLTRERKRKDLENIKLEIDKVKDQELMADEIITDMQLKMNKLVFQLYLLDSNNIKTSLRTILSTLDDQNNNITTIYCDNKDAEFVMCLEARKQFSDRGTWPLIVSTDQDTMLFTSVDRHPKMIKTLTQLFRFIPTAEDEYLSKLAVLINGCDFFPGLYGSSLTTDNLDKIKLFSEFTLDNILTSLVFKNYYKKPTTNDTVDVYKIIKFINDYANLEDVYSEDTPLQCTIQDFIFSALKERWDEFKESYLSNIPLPCQLMYALTPRKNINEYEVKQLVSYIDFENTKSDINIIKSIAFIFGYSIEKSSNVKVFGIYNKLLLLTFNNSFYFNNTLVNSNIKSDNIIDIGYY</sequence>
<evidence type="ECO:0000313" key="3">
    <source>
        <dbReference type="Proteomes" id="UP000217350"/>
    </source>
</evidence>
<evidence type="ECO:0000313" key="2">
    <source>
        <dbReference type="EMBL" id="AST09273.1"/>
    </source>
</evidence>
<evidence type="ECO:0000256" key="1">
    <source>
        <dbReference type="SAM" id="Coils"/>
    </source>
</evidence>
<gene>
    <name evidence="2" type="ORF">Murmansk-078</name>
</gene>
<organism evidence="2">
    <name type="scientific">Murmansk poxvirus</name>
    <dbReference type="NCBI Taxonomy" id="2025359"/>
    <lineage>
        <taxon>Viruses</taxon>
        <taxon>Varidnaviria</taxon>
        <taxon>Bamfordvirae</taxon>
        <taxon>Nucleocytoviricota</taxon>
        <taxon>Pokkesviricetes</taxon>
        <taxon>Chitovirales</taxon>
        <taxon>Poxviridae</taxon>
        <taxon>Chordopoxvirinae</taxon>
        <taxon>Centapoxvirus</taxon>
        <taxon>Centapoxvirus microtuspox</taxon>
        <taxon>Murmansk microtuspox virus</taxon>
    </lineage>
</organism>